<gene>
    <name evidence="3" type="ORF">PO250_06985</name>
</gene>
<dbReference type="RefSeq" id="WP_272209139.1">
    <property type="nucleotide sequence ID" value="NZ_JAQOMW010000021.1"/>
</dbReference>
<evidence type="ECO:0000259" key="2">
    <source>
        <dbReference type="SMART" id="SM00943"/>
    </source>
</evidence>
<dbReference type="CDD" id="cd04859">
    <property type="entry name" value="Prim_Pol"/>
    <property type="match status" value="1"/>
</dbReference>
<organism evidence="3 4">
    <name type="scientific">Limosilactobacillus mucosae</name>
    <name type="common">Lactobacillus mucosae</name>
    <dbReference type="NCBI Taxonomy" id="97478"/>
    <lineage>
        <taxon>Bacteria</taxon>
        <taxon>Bacillati</taxon>
        <taxon>Bacillota</taxon>
        <taxon>Bacilli</taxon>
        <taxon>Lactobacillales</taxon>
        <taxon>Lactobacillaceae</taxon>
        <taxon>Limosilactobacillus</taxon>
    </lineage>
</organism>
<accession>A0AAJ1MBF8</accession>
<feature type="domain" description="DNA primase/polymerase bifunctional N-terminal" evidence="2">
    <location>
        <begin position="8"/>
        <end position="161"/>
    </location>
</feature>
<evidence type="ECO:0000259" key="1">
    <source>
        <dbReference type="SMART" id="SM00942"/>
    </source>
</evidence>
<evidence type="ECO:0000313" key="3">
    <source>
        <dbReference type="EMBL" id="MDC2830039.1"/>
    </source>
</evidence>
<proteinExistence type="predicted"/>
<name>A0AAJ1MBF8_LIMMU</name>
<dbReference type="InterPro" id="IPR015330">
    <property type="entry name" value="DNA_primase/pol_bifunc_N"/>
</dbReference>
<dbReference type="Pfam" id="PF08708">
    <property type="entry name" value="PriCT_1"/>
    <property type="match status" value="1"/>
</dbReference>
<dbReference type="SUPFAM" id="SSF56747">
    <property type="entry name" value="Prim-pol domain"/>
    <property type="match status" value="1"/>
</dbReference>
<dbReference type="SMART" id="SM00942">
    <property type="entry name" value="PriCT_1"/>
    <property type="match status" value="1"/>
</dbReference>
<comment type="caution">
    <text evidence="3">The sequence shown here is derived from an EMBL/GenBank/DDBJ whole genome shotgun (WGS) entry which is preliminary data.</text>
</comment>
<dbReference type="SMART" id="SM00943">
    <property type="entry name" value="Prim-Pol"/>
    <property type="match status" value="1"/>
</dbReference>
<dbReference type="InterPro" id="IPR014820">
    <property type="entry name" value="PriCT_1"/>
</dbReference>
<evidence type="ECO:0000313" key="4">
    <source>
        <dbReference type="Proteomes" id="UP001220670"/>
    </source>
</evidence>
<dbReference type="EMBL" id="JAQONE010000023">
    <property type="protein sequence ID" value="MDC2830039.1"/>
    <property type="molecule type" value="Genomic_DNA"/>
</dbReference>
<protein>
    <submittedName>
        <fullName evidence="3">Bifunctional DNA primase/polymerase</fullName>
    </submittedName>
</protein>
<feature type="domain" description="Primase C-terminal 1" evidence="1">
    <location>
        <begin position="191"/>
        <end position="256"/>
    </location>
</feature>
<reference evidence="3" key="1">
    <citation type="submission" date="2023-01" db="EMBL/GenBank/DDBJ databases">
        <title>Genome analysis of 13 Lactobacillus isolated from gut of wild boar.</title>
        <authorList>
            <person name="Papp P."/>
            <person name="Libisch B."/>
            <person name="Nagy T."/>
            <person name="Olasz F."/>
        </authorList>
    </citation>
    <scope>NUCLEOTIDE SEQUENCE</scope>
    <source>
        <strain evidence="3">F146</strain>
    </source>
</reference>
<dbReference type="Pfam" id="PF09250">
    <property type="entry name" value="Prim-Pol"/>
    <property type="match status" value="1"/>
</dbReference>
<sequence>MINLVNFAVQYASKGFSVIPVLDKQPLIKFADRKPLTTGEIKSFWLTHPYAGIALKTDKFFVVDVDRHDGGDDGTQSIKGLGHNEWFNTLCQRTAHGGYQFFFAKPKERITQNIGFLPGVDIKAHKNNYVVVAPTEIDGSRYQWLNRKPMAKPDEGLIKLIEEKAQPVKSNINLVSYEPSGKTQTSKLFEQIVTGLGETGGRNNALASFAGALLFRNVEPKAVLELARIANENTPNSLPDNEVIKTVNSMIKKEIRRRGENDGR</sequence>
<dbReference type="Proteomes" id="UP001220670">
    <property type="component" value="Unassembled WGS sequence"/>
</dbReference>
<dbReference type="AlphaFoldDB" id="A0AAJ1MBF8"/>